<comment type="caution">
    <text evidence="2">The sequence shown here is derived from an EMBL/GenBank/DDBJ whole genome shotgun (WGS) entry which is preliminary data.</text>
</comment>
<dbReference type="AlphaFoldDB" id="A0AA88EGC9"/>
<evidence type="ECO:0000313" key="3">
    <source>
        <dbReference type="Proteomes" id="UP001187192"/>
    </source>
</evidence>
<proteinExistence type="predicted"/>
<gene>
    <name evidence="2" type="ORF">TIFTF001_053593</name>
</gene>
<dbReference type="Proteomes" id="UP001187192">
    <property type="component" value="Unassembled WGS sequence"/>
</dbReference>
<reference evidence="2" key="1">
    <citation type="submission" date="2023-07" db="EMBL/GenBank/DDBJ databases">
        <title>draft genome sequence of fig (Ficus carica).</title>
        <authorList>
            <person name="Takahashi T."/>
            <person name="Nishimura K."/>
        </authorList>
    </citation>
    <scope>NUCLEOTIDE SEQUENCE</scope>
</reference>
<keyword evidence="3" id="KW-1185">Reference proteome</keyword>
<name>A0AA88EGC9_FICCA</name>
<feature type="non-terminal residue" evidence="2">
    <location>
        <position position="363"/>
    </location>
</feature>
<sequence>MQYCGELVLRTVKCGMDTATEKFQVCMASKLPRVVPIRARSGLVHDFSTQRLRARSAPSTLVSRLADQNTRRAPSHQCIPEAKGPRSPCPTCHTLPDTSPINGRLRLPTPAPRHIATRRHLPWQGLSLLTPAAVALAPPRPVAWRLGRPTPVQVQSHVTHLGYSVADPAGVFGINILALEGGHPPFQQLKLTLAPRATDHSSHGRAKQLGYPGPREPSSNRIMEHPATSASEDMVVPGRTSPGTMIVDPQTPNSYGYRTTELGPKTSTDQNWKCPSRTQDEICPCRHRTPEVPGPRRRNEAHCHGMPTRVGLGSIPRKTRANRRWQPEQDHLTSALADHQLRLFPDHGVRSHDQAPTRIGSAR</sequence>
<protein>
    <submittedName>
        <fullName evidence="2">Uncharacterized protein</fullName>
    </submittedName>
</protein>
<dbReference type="EMBL" id="BTGU01012999">
    <property type="protein sequence ID" value="GMN72685.1"/>
    <property type="molecule type" value="Genomic_DNA"/>
</dbReference>
<feature type="region of interest" description="Disordered" evidence="1">
    <location>
        <begin position="66"/>
        <end position="87"/>
    </location>
</feature>
<evidence type="ECO:0000313" key="2">
    <source>
        <dbReference type="EMBL" id="GMN72685.1"/>
    </source>
</evidence>
<accession>A0AA88EGC9</accession>
<feature type="region of interest" description="Disordered" evidence="1">
    <location>
        <begin position="198"/>
        <end position="221"/>
    </location>
</feature>
<organism evidence="2 3">
    <name type="scientific">Ficus carica</name>
    <name type="common">Common fig</name>
    <dbReference type="NCBI Taxonomy" id="3494"/>
    <lineage>
        <taxon>Eukaryota</taxon>
        <taxon>Viridiplantae</taxon>
        <taxon>Streptophyta</taxon>
        <taxon>Embryophyta</taxon>
        <taxon>Tracheophyta</taxon>
        <taxon>Spermatophyta</taxon>
        <taxon>Magnoliopsida</taxon>
        <taxon>eudicotyledons</taxon>
        <taxon>Gunneridae</taxon>
        <taxon>Pentapetalae</taxon>
        <taxon>rosids</taxon>
        <taxon>fabids</taxon>
        <taxon>Rosales</taxon>
        <taxon>Moraceae</taxon>
        <taxon>Ficeae</taxon>
        <taxon>Ficus</taxon>
    </lineage>
</organism>
<evidence type="ECO:0000256" key="1">
    <source>
        <dbReference type="SAM" id="MobiDB-lite"/>
    </source>
</evidence>